<feature type="domain" description="Acetyl-CoA hydrolase/transferase C-terminal" evidence="4">
    <location>
        <begin position="279"/>
        <end position="432"/>
    </location>
</feature>
<reference evidence="8" key="2">
    <citation type="journal article" date="2019" name="Int. J. Syst. Evol. Microbiol.">
        <title>The Global Catalogue of Microorganisms (GCM) 10K type strain sequencing project: providing services to taxonomists for standard genome sequencing and annotation.</title>
        <authorList>
            <consortium name="The Broad Institute Genomics Platform"/>
            <consortium name="The Broad Institute Genome Sequencing Center for Infectious Disease"/>
            <person name="Wu L."/>
            <person name="Ma J."/>
        </authorList>
    </citation>
    <scope>NUCLEOTIDE SEQUENCE [LARGE SCALE GENOMIC DNA]</scope>
    <source>
        <strain evidence="8">CGMCC 1.15931</strain>
    </source>
</reference>
<dbReference type="Gene3D" id="3.30.750.70">
    <property type="entry name" value="4-hydroxybutyrate coenzyme like domains"/>
    <property type="match status" value="1"/>
</dbReference>
<dbReference type="EMBL" id="BMKG01000009">
    <property type="protein sequence ID" value="GGC00893.1"/>
    <property type="molecule type" value="Genomic_DNA"/>
</dbReference>
<keyword evidence="8" id="KW-1185">Reference proteome</keyword>
<reference evidence="6 7" key="3">
    <citation type="submission" date="2019-11" db="EMBL/GenBank/DDBJ databases">
        <title>Type strains purchased from KCTC, JCM and DSMZ.</title>
        <authorList>
            <person name="Lu H."/>
        </authorList>
    </citation>
    <scope>NUCLEOTIDE SEQUENCE [LARGE SCALE GENOMIC DNA]</scope>
    <source>
        <strain evidence="6 7">KCTC 52429</strain>
    </source>
</reference>
<sequence length="438" mass="47028">MQQATIHVPPRIMYENKRLAPMDAIGLLRDGDCIIVPSGAGEPPALLTALSERRRELHDVKVAQILALRKYGYFDCDTTHHVRHLALFFGGASRAAGQAGWADFVPAYFSELPALIERELIAADVVFSLASPMDEHGFFSLSLGADYTMAAVAKARAVVLEVNPNVPFAHGQCHVHISQVAAIVESSDPVFEVGLPAIGAVQEAIAAHVAPMIEDGSTLQIGYGGIPDAVVMQLGHKHDLGIHTEMIGDGILKLVQEGVVTNRRKSFMPGKMVATFALGSKKLYDFMHHNPMLEMHPVSFTNDPYIAGQNDKLVAINASLQVDLLGQCGSESIAHLPYSGTGGQVDFVRAANRSRGGKAFIVLPSTAKDGTISRIVPTLSAGTHVTTGKNDINYVVTEYGVAQLRGKSARQRAEALIAIAHPEFRAELRRAAAAIHLC</sequence>
<dbReference type="Proteomes" id="UP000430634">
    <property type="component" value="Unassembled WGS sequence"/>
</dbReference>
<dbReference type="Pfam" id="PF02550">
    <property type="entry name" value="AcetylCoA_hydro"/>
    <property type="match status" value="1"/>
</dbReference>
<dbReference type="GO" id="GO:0008775">
    <property type="term" value="F:acetate CoA-transferase activity"/>
    <property type="evidence" value="ECO:0007669"/>
    <property type="project" value="InterPro"/>
</dbReference>
<keyword evidence="2 6" id="KW-0808">Transferase</keyword>
<dbReference type="InterPro" id="IPR038460">
    <property type="entry name" value="AcetylCoA_hyd_C_sf"/>
</dbReference>
<evidence type="ECO:0000256" key="2">
    <source>
        <dbReference type="ARBA" id="ARBA00022679"/>
    </source>
</evidence>
<reference evidence="5" key="1">
    <citation type="journal article" date="2014" name="Int. J. Syst. Evol. Microbiol.">
        <title>Complete genome of a new Firmicutes species belonging to the dominant human colonic microbiota ('Ruminococcus bicirculans') reveals two chromosomes and a selective capacity to utilize plant glucans.</title>
        <authorList>
            <consortium name="NISC Comparative Sequencing Program"/>
            <person name="Wegmann U."/>
            <person name="Louis P."/>
            <person name="Goesmann A."/>
            <person name="Henrissat B."/>
            <person name="Duncan S.H."/>
            <person name="Flint H.J."/>
        </authorList>
    </citation>
    <scope>NUCLEOTIDE SEQUENCE</scope>
    <source>
        <strain evidence="5">CGMCC 1.15931</strain>
    </source>
</reference>
<evidence type="ECO:0000259" key="4">
    <source>
        <dbReference type="Pfam" id="PF13336"/>
    </source>
</evidence>
<organism evidence="6 7">
    <name type="scientific">Pseudoduganella buxea</name>
    <dbReference type="NCBI Taxonomy" id="1949069"/>
    <lineage>
        <taxon>Bacteria</taxon>
        <taxon>Pseudomonadati</taxon>
        <taxon>Pseudomonadota</taxon>
        <taxon>Betaproteobacteria</taxon>
        <taxon>Burkholderiales</taxon>
        <taxon>Oxalobacteraceae</taxon>
        <taxon>Telluria group</taxon>
        <taxon>Pseudoduganella</taxon>
    </lineage>
</organism>
<dbReference type="OrthoDB" id="9801795at2"/>
<dbReference type="Gene3D" id="3.40.1080.20">
    <property type="entry name" value="Acetyl-CoA hydrolase/transferase C-terminal domain"/>
    <property type="match status" value="1"/>
</dbReference>
<dbReference type="InterPro" id="IPR026888">
    <property type="entry name" value="AcetylCoA_hyd_C"/>
</dbReference>
<dbReference type="Proteomes" id="UP000622638">
    <property type="component" value="Unassembled WGS sequence"/>
</dbReference>
<dbReference type="EMBL" id="WNKZ01000036">
    <property type="protein sequence ID" value="MTV53807.1"/>
    <property type="molecule type" value="Genomic_DNA"/>
</dbReference>
<dbReference type="GO" id="GO:0006083">
    <property type="term" value="P:acetate metabolic process"/>
    <property type="evidence" value="ECO:0007669"/>
    <property type="project" value="InterPro"/>
</dbReference>
<dbReference type="InterPro" id="IPR037171">
    <property type="entry name" value="NagB/RpiA_transferase-like"/>
</dbReference>
<dbReference type="SUPFAM" id="SSF100950">
    <property type="entry name" value="NagB/RpiA/CoA transferase-like"/>
    <property type="match status" value="2"/>
</dbReference>
<dbReference type="RefSeq" id="WP_155471117.1">
    <property type="nucleotide sequence ID" value="NZ_BMKG01000009.1"/>
</dbReference>
<feature type="domain" description="Acetyl-CoA hydrolase/transferase N-terminal" evidence="3">
    <location>
        <begin position="14"/>
        <end position="187"/>
    </location>
</feature>
<name>A0A6I3T2G5_9BURK</name>
<evidence type="ECO:0000313" key="7">
    <source>
        <dbReference type="Proteomes" id="UP000430634"/>
    </source>
</evidence>
<gene>
    <name evidence="5" type="ORF">GCM10011572_23650</name>
    <name evidence="6" type="ORF">GM672_13820</name>
</gene>
<dbReference type="Gene3D" id="3.40.1080.10">
    <property type="entry name" value="Glutaconate Coenzyme A-transferase"/>
    <property type="match status" value="1"/>
</dbReference>
<accession>A0A6I3T2G5</accession>
<dbReference type="PANTHER" id="PTHR21432:SF20">
    <property type="entry name" value="ACETYL-COA HYDROLASE"/>
    <property type="match status" value="1"/>
</dbReference>
<protein>
    <submittedName>
        <fullName evidence="6">4-hydroxybutyrate CoA-transferase</fullName>
    </submittedName>
</protein>
<dbReference type="InterPro" id="IPR003702">
    <property type="entry name" value="ActCoA_hydro_N"/>
</dbReference>
<evidence type="ECO:0000313" key="5">
    <source>
        <dbReference type="EMBL" id="GGC00893.1"/>
    </source>
</evidence>
<evidence type="ECO:0000259" key="3">
    <source>
        <dbReference type="Pfam" id="PF02550"/>
    </source>
</evidence>
<evidence type="ECO:0000313" key="6">
    <source>
        <dbReference type="EMBL" id="MTV53807.1"/>
    </source>
</evidence>
<evidence type="ECO:0000313" key="8">
    <source>
        <dbReference type="Proteomes" id="UP000622638"/>
    </source>
</evidence>
<dbReference type="Pfam" id="PF13336">
    <property type="entry name" value="AcetylCoA_hyd_C"/>
    <property type="match status" value="1"/>
</dbReference>
<comment type="similarity">
    <text evidence="1">Belongs to the acetyl-CoA hydrolase/transferase family.</text>
</comment>
<evidence type="ECO:0000256" key="1">
    <source>
        <dbReference type="ARBA" id="ARBA00009632"/>
    </source>
</evidence>
<comment type="caution">
    <text evidence="6">The sequence shown here is derived from an EMBL/GenBank/DDBJ whole genome shotgun (WGS) entry which is preliminary data.</text>
</comment>
<dbReference type="PANTHER" id="PTHR21432">
    <property type="entry name" value="ACETYL-COA HYDROLASE-RELATED"/>
    <property type="match status" value="1"/>
</dbReference>
<reference evidence="5" key="4">
    <citation type="submission" date="2024-05" db="EMBL/GenBank/DDBJ databases">
        <authorList>
            <person name="Sun Q."/>
            <person name="Zhou Y."/>
        </authorList>
    </citation>
    <scope>NUCLEOTIDE SEQUENCE</scope>
    <source>
        <strain evidence="5">CGMCC 1.15931</strain>
    </source>
</reference>
<proteinExistence type="inferred from homology"/>
<dbReference type="InterPro" id="IPR046433">
    <property type="entry name" value="ActCoA_hydro"/>
</dbReference>
<dbReference type="AlphaFoldDB" id="A0A6I3T2G5"/>